<dbReference type="Proteomes" id="UP000332933">
    <property type="component" value="Unassembled WGS sequence"/>
</dbReference>
<dbReference type="InterPro" id="IPR001568">
    <property type="entry name" value="RNase_T2-like"/>
</dbReference>
<name>A0A485KH87_9STRA</name>
<dbReference type="Pfam" id="PF00445">
    <property type="entry name" value="Ribonuclease_T2"/>
    <property type="match status" value="1"/>
</dbReference>
<dbReference type="PANTHER" id="PTHR11240:SF22">
    <property type="entry name" value="RIBONUCLEASE T2"/>
    <property type="match status" value="1"/>
</dbReference>
<dbReference type="InterPro" id="IPR036430">
    <property type="entry name" value="RNase_T2-like_sf"/>
</dbReference>
<dbReference type="GO" id="GO:0006401">
    <property type="term" value="P:RNA catabolic process"/>
    <property type="evidence" value="ECO:0007669"/>
    <property type="project" value="TreeGrafter"/>
</dbReference>
<proteinExistence type="inferred from homology"/>
<dbReference type="EMBL" id="CAADRA010002228">
    <property type="protein sequence ID" value="VFT82851.1"/>
    <property type="molecule type" value="Genomic_DNA"/>
</dbReference>
<dbReference type="Gene3D" id="3.90.730.10">
    <property type="entry name" value="Ribonuclease T2-like"/>
    <property type="match status" value="1"/>
</dbReference>
<dbReference type="PANTHER" id="PTHR11240">
    <property type="entry name" value="RIBONUCLEASE T2"/>
    <property type="match status" value="1"/>
</dbReference>
<evidence type="ECO:0000313" key="4">
    <source>
        <dbReference type="EMBL" id="VFT82851.1"/>
    </source>
</evidence>
<evidence type="ECO:0000313" key="5">
    <source>
        <dbReference type="Proteomes" id="UP000332933"/>
    </source>
</evidence>
<dbReference type="GO" id="GO:0003723">
    <property type="term" value="F:RNA binding"/>
    <property type="evidence" value="ECO:0007669"/>
    <property type="project" value="InterPro"/>
</dbReference>
<dbReference type="GO" id="GO:0005576">
    <property type="term" value="C:extracellular region"/>
    <property type="evidence" value="ECO:0007669"/>
    <property type="project" value="TreeGrafter"/>
</dbReference>
<evidence type="ECO:0000256" key="1">
    <source>
        <dbReference type="ARBA" id="ARBA00007469"/>
    </source>
</evidence>
<sequence>MKFLPTLWGAAFATEIWNADPVGFLEQAAAAAASYGDDKTFDYYVFAHSWQPSFCHNTDYPGCSNPETFWATHFTIHGLWPESDDGSHPDFCTKEPLDIDSVRSAIGEDTLEKYWPNVKVAVNTTHYDSFWDHEWSRHGTCSKLDQVTFFKSAIEKIKSQGTPDYITQHVGLSVSTWEVRAAFGAPGFAVLKCDKGHRLSQVFTCYDKDDASGVPTTLRKCSDAVLKEDTCKSTDTVQIPTFDK</sequence>
<dbReference type="PROSITE" id="PS00530">
    <property type="entry name" value="RNASE_T2_1"/>
    <property type="match status" value="1"/>
</dbReference>
<dbReference type="GO" id="GO:0033897">
    <property type="term" value="F:ribonuclease T2 activity"/>
    <property type="evidence" value="ECO:0007669"/>
    <property type="project" value="InterPro"/>
</dbReference>
<accession>A0A485KH87</accession>
<protein>
    <submittedName>
        <fullName evidence="4">Aste57867_5828 protein</fullName>
    </submittedName>
</protein>
<reference evidence="4 5" key="1">
    <citation type="submission" date="2019-03" db="EMBL/GenBank/DDBJ databases">
        <authorList>
            <person name="Gaulin E."/>
            <person name="Dumas B."/>
        </authorList>
    </citation>
    <scope>NUCLEOTIDE SEQUENCE [LARGE SCALE GENOMIC DNA]</scope>
    <source>
        <strain evidence="4">CBS 568.67</strain>
    </source>
</reference>
<dbReference type="EMBL" id="VJMH01002226">
    <property type="protein sequence ID" value="KAF0709603.1"/>
    <property type="molecule type" value="Genomic_DNA"/>
</dbReference>
<dbReference type="InterPro" id="IPR018188">
    <property type="entry name" value="RNase_T2_His_AS_1"/>
</dbReference>
<dbReference type="InterPro" id="IPR033130">
    <property type="entry name" value="RNase_T2_His_AS_2"/>
</dbReference>
<dbReference type="PROSITE" id="PS00531">
    <property type="entry name" value="RNASE_T2_2"/>
    <property type="match status" value="1"/>
</dbReference>
<dbReference type="AlphaFoldDB" id="A0A485KH87"/>
<keyword evidence="5" id="KW-1185">Reference proteome</keyword>
<dbReference type="OrthoDB" id="435754at2759"/>
<gene>
    <name evidence="4" type="primary">Aste57867_5828</name>
    <name evidence="3" type="ORF">As57867_005814</name>
    <name evidence="4" type="ORF">ASTE57867_5828</name>
</gene>
<dbReference type="SUPFAM" id="SSF55895">
    <property type="entry name" value="Ribonuclease Rh-like"/>
    <property type="match status" value="1"/>
</dbReference>
<reference evidence="3" key="2">
    <citation type="submission" date="2019-06" db="EMBL/GenBank/DDBJ databases">
        <title>Genomics analysis of Aphanomyces spp. identifies a new class of oomycete effector associated with host adaptation.</title>
        <authorList>
            <person name="Gaulin E."/>
        </authorList>
    </citation>
    <scope>NUCLEOTIDE SEQUENCE</scope>
    <source>
        <strain evidence="3">CBS 578.67</strain>
    </source>
</reference>
<organism evidence="4 5">
    <name type="scientific">Aphanomyces stellatus</name>
    <dbReference type="NCBI Taxonomy" id="120398"/>
    <lineage>
        <taxon>Eukaryota</taxon>
        <taxon>Sar</taxon>
        <taxon>Stramenopiles</taxon>
        <taxon>Oomycota</taxon>
        <taxon>Saprolegniomycetes</taxon>
        <taxon>Saprolegniales</taxon>
        <taxon>Verrucalvaceae</taxon>
        <taxon>Aphanomyces</taxon>
    </lineage>
</organism>
<evidence type="ECO:0000256" key="2">
    <source>
        <dbReference type="RuleBase" id="RU004328"/>
    </source>
</evidence>
<dbReference type="CDD" id="cd00374">
    <property type="entry name" value="RNase_T2"/>
    <property type="match status" value="1"/>
</dbReference>
<comment type="similarity">
    <text evidence="1 2">Belongs to the RNase T2 family.</text>
</comment>
<evidence type="ECO:0000313" key="3">
    <source>
        <dbReference type="EMBL" id="KAF0709603.1"/>
    </source>
</evidence>